<dbReference type="Proteomes" id="UP000619265">
    <property type="component" value="Unassembled WGS sequence"/>
</dbReference>
<dbReference type="AlphaFoldDB" id="A0A833WDK6"/>
<dbReference type="CDD" id="cd00051">
    <property type="entry name" value="EFh"/>
    <property type="match status" value="1"/>
</dbReference>
<dbReference type="PROSITE" id="PS50222">
    <property type="entry name" value="EF_HAND_2"/>
    <property type="match status" value="2"/>
</dbReference>
<dbReference type="GO" id="GO:0005509">
    <property type="term" value="F:calcium ion binding"/>
    <property type="evidence" value="ECO:0007669"/>
    <property type="project" value="InterPro"/>
</dbReference>
<reference evidence="3" key="2">
    <citation type="submission" date="2020-03" db="EMBL/GenBank/DDBJ databases">
        <title>Walnut 2.0.</title>
        <authorList>
            <person name="Marrano A."/>
            <person name="Britton M."/>
            <person name="Zimin A.V."/>
            <person name="Zaini P.A."/>
            <person name="Workman R."/>
            <person name="Puiu D."/>
            <person name="Bianco L."/>
            <person name="Allen B.J."/>
            <person name="Troggio M."/>
            <person name="Leslie C.A."/>
            <person name="Timp W."/>
            <person name="Dendekar A."/>
            <person name="Salzberg S.L."/>
            <person name="Neale D.B."/>
        </authorList>
    </citation>
    <scope>NUCLEOTIDE SEQUENCE</scope>
    <source>
        <tissue evidence="3">Leaves</tissue>
    </source>
</reference>
<dbReference type="Gene3D" id="1.10.238.10">
    <property type="entry name" value="EF-hand"/>
    <property type="match status" value="1"/>
</dbReference>
<dbReference type="Gramene" id="Jr15_05150_p1">
    <property type="protein sequence ID" value="cds.Jr15_05150_p1"/>
    <property type="gene ID" value="Jr15_05150"/>
</dbReference>
<dbReference type="EMBL" id="LIHL02000015">
    <property type="protein sequence ID" value="KAF5444953.1"/>
    <property type="molecule type" value="Genomic_DNA"/>
</dbReference>
<evidence type="ECO:0000259" key="2">
    <source>
        <dbReference type="PROSITE" id="PS50222"/>
    </source>
</evidence>
<dbReference type="Pfam" id="PF13202">
    <property type="entry name" value="EF-hand_5"/>
    <property type="match status" value="1"/>
</dbReference>
<accession>A0A833WDK6</accession>
<dbReference type="InterPro" id="IPR002048">
    <property type="entry name" value="EF_hand_dom"/>
</dbReference>
<dbReference type="InterPro" id="IPR011992">
    <property type="entry name" value="EF-hand-dom_pair"/>
</dbReference>
<organism evidence="3 4">
    <name type="scientific">Juglans regia</name>
    <name type="common">English walnut</name>
    <dbReference type="NCBI Taxonomy" id="51240"/>
    <lineage>
        <taxon>Eukaryota</taxon>
        <taxon>Viridiplantae</taxon>
        <taxon>Streptophyta</taxon>
        <taxon>Embryophyta</taxon>
        <taxon>Tracheophyta</taxon>
        <taxon>Spermatophyta</taxon>
        <taxon>Magnoliopsida</taxon>
        <taxon>eudicotyledons</taxon>
        <taxon>Gunneridae</taxon>
        <taxon>Pentapetalae</taxon>
        <taxon>rosids</taxon>
        <taxon>fabids</taxon>
        <taxon>Fagales</taxon>
        <taxon>Juglandaceae</taxon>
        <taxon>Juglans</taxon>
    </lineage>
</organism>
<name>A0A833WDK6_JUGRE</name>
<dbReference type="Pfam" id="PF13405">
    <property type="entry name" value="EF-hand_6"/>
    <property type="match status" value="1"/>
</dbReference>
<comment type="caution">
    <text evidence="3">The sequence shown here is derived from an EMBL/GenBank/DDBJ whole genome shotgun (WGS) entry which is preliminary data.</text>
</comment>
<reference evidence="3" key="1">
    <citation type="submission" date="2015-10" db="EMBL/GenBank/DDBJ databases">
        <authorList>
            <person name="Martinez-Garcia P.J."/>
            <person name="Crepeau M.W."/>
            <person name="Puiu D."/>
            <person name="Gonzalez-Ibeas D."/>
            <person name="Whalen J."/>
            <person name="Stevens K."/>
            <person name="Paul R."/>
            <person name="Butterfield T."/>
            <person name="Britton M."/>
            <person name="Reagan R."/>
            <person name="Chakraborty S."/>
            <person name="Walawage S.L."/>
            <person name="Vasquez-Gross H.A."/>
            <person name="Cardeno C."/>
            <person name="Famula R."/>
            <person name="Pratt K."/>
            <person name="Kuruganti S."/>
            <person name="Aradhya M.K."/>
            <person name="Leslie C.A."/>
            <person name="Dandekar A.M."/>
            <person name="Salzberg S.L."/>
            <person name="Wegrzyn J.L."/>
            <person name="Langley C.H."/>
            <person name="Neale D.B."/>
        </authorList>
    </citation>
    <scope>NUCLEOTIDE SEQUENCE</scope>
    <source>
        <tissue evidence="3">Leaves</tissue>
    </source>
</reference>
<dbReference type="SMART" id="SM00054">
    <property type="entry name" value="EFh"/>
    <property type="match status" value="2"/>
</dbReference>
<dbReference type="PROSITE" id="PS00018">
    <property type="entry name" value="EF_HAND_1"/>
    <property type="match status" value="2"/>
</dbReference>
<gene>
    <name evidence="3" type="ORF">F2P56_034044</name>
</gene>
<evidence type="ECO:0000256" key="1">
    <source>
        <dbReference type="ARBA" id="ARBA00022837"/>
    </source>
</evidence>
<sequence>MAHFPFKSQPKTMPSCNKNLGPDCNFVPIDHETYKEIRVPKSLAMKYDEAQLREIFKRYDVNGDGVLGRQELRKAFYSLGAYLLSGWRAYQALRHADANGDGYISEAELDDVVRYAVQFGYAIK</sequence>
<proteinExistence type="predicted"/>
<feature type="domain" description="EF-hand" evidence="2">
    <location>
        <begin position="47"/>
        <end position="82"/>
    </location>
</feature>
<feature type="domain" description="EF-hand" evidence="2">
    <location>
        <begin position="91"/>
        <end position="119"/>
    </location>
</feature>
<dbReference type="SUPFAM" id="SSF47473">
    <property type="entry name" value="EF-hand"/>
    <property type="match status" value="1"/>
</dbReference>
<protein>
    <recommendedName>
        <fullName evidence="2">EF-hand domain-containing protein</fullName>
    </recommendedName>
</protein>
<keyword evidence="1" id="KW-0106">Calcium</keyword>
<evidence type="ECO:0000313" key="4">
    <source>
        <dbReference type="Proteomes" id="UP000619265"/>
    </source>
</evidence>
<evidence type="ECO:0000313" key="3">
    <source>
        <dbReference type="EMBL" id="KAF5444953.1"/>
    </source>
</evidence>
<dbReference type="InterPro" id="IPR018247">
    <property type="entry name" value="EF_Hand_1_Ca_BS"/>
</dbReference>